<dbReference type="Proteomes" id="UP000749471">
    <property type="component" value="Unassembled WGS sequence"/>
</dbReference>
<organism evidence="3 4">
    <name type="scientific">Tissierella simiarum</name>
    <dbReference type="NCBI Taxonomy" id="2841534"/>
    <lineage>
        <taxon>Bacteria</taxon>
        <taxon>Bacillati</taxon>
        <taxon>Bacillota</taxon>
        <taxon>Tissierellia</taxon>
        <taxon>Tissierellales</taxon>
        <taxon>Tissierellaceae</taxon>
        <taxon>Tissierella</taxon>
    </lineage>
</organism>
<evidence type="ECO:0000313" key="3">
    <source>
        <dbReference type="EMBL" id="MBU5440184.1"/>
    </source>
</evidence>
<protein>
    <submittedName>
        <fullName evidence="3">CPBP family intramembrane metalloprotease</fullName>
    </submittedName>
</protein>
<evidence type="ECO:0000259" key="2">
    <source>
        <dbReference type="Pfam" id="PF02517"/>
    </source>
</evidence>
<feature type="transmembrane region" description="Helical" evidence="1">
    <location>
        <begin position="189"/>
        <end position="208"/>
    </location>
</feature>
<keyword evidence="3" id="KW-0645">Protease</keyword>
<feature type="transmembrane region" description="Helical" evidence="1">
    <location>
        <begin position="164"/>
        <end position="183"/>
    </location>
</feature>
<keyword evidence="1" id="KW-1133">Transmembrane helix</keyword>
<name>A0ABS6ED71_9FIRM</name>
<keyword evidence="1" id="KW-0472">Membrane</keyword>
<proteinExistence type="predicted"/>
<keyword evidence="1" id="KW-0812">Transmembrane</keyword>
<keyword evidence="3" id="KW-0378">Hydrolase</keyword>
<dbReference type="Pfam" id="PF02517">
    <property type="entry name" value="Rce1-like"/>
    <property type="match status" value="1"/>
</dbReference>
<evidence type="ECO:0000256" key="1">
    <source>
        <dbReference type="SAM" id="Phobius"/>
    </source>
</evidence>
<feature type="transmembrane region" description="Helical" evidence="1">
    <location>
        <begin position="220"/>
        <end position="240"/>
    </location>
</feature>
<feature type="domain" description="CAAX prenyl protease 2/Lysostaphin resistance protein A-like" evidence="2">
    <location>
        <begin position="134"/>
        <end position="225"/>
    </location>
</feature>
<dbReference type="GO" id="GO:0008237">
    <property type="term" value="F:metallopeptidase activity"/>
    <property type="evidence" value="ECO:0007669"/>
    <property type="project" value="UniProtKB-KW"/>
</dbReference>
<feature type="transmembrane region" description="Helical" evidence="1">
    <location>
        <begin position="21"/>
        <end position="43"/>
    </location>
</feature>
<comment type="caution">
    <text evidence="3">The sequence shown here is derived from an EMBL/GenBank/DDBJ whole genome shotgun (WGS) entry which is preliminary data.</text>
</comment>
<dbReference type="PANTHER" id="PTHR39430">
    <property type="entry name" value="MEMBRANE-ASSOCIATED PROTEASE-RELATED"/>
    <property type="match status" value="1"/>
</dbReference>
<sequence>MIEKENKLITMAWESKKNWNLVLILLMPAILIVASGYLSVFLFKIISFYNLYNNILGLFIPHVVSIFLIFLLVKFIEKRDFSTLGFRTDNFFLKYLKGLGIGIILVSIIVVIMKVINVIDIEMNQIKVDDILNIGIYFLMFMVQGAGEEIYLRGWQMPLLGKKWGIPLAIIVNSLFFSLLHLLNPNFTLIPFINIVIVGILFSIYAFNEESIVGACGIHSSWNWMIGSIFGFEVSGMKLGESSLFGIRIKGSEIFTGGGFGPEGSIIVTIVLLVFTLIIWNKFRKLNRV</sequence>
<keyword evidence="4" id="KW-1185">Reference proteome</keyword>
<accession>A0ABS6ED71</accession>
<dbReference type="PANTHER" id="PTHR39430:SF1">
    <property type="entry name" value="PROTEASE"/>
    <property type="match status" value="1"/>
</dbReference>
<feature type="transmembrane region" description="Helical" evidence="1">
    <location>
        <begin position="131"/>
        <end position="152"/>
    </location>
</feature>
<evidence type="ECO:0000313" key="4">
    <source>
        <dbReference type="Proteomes" id="UP000749471"/>
    </source>
</evidence>
<reference evidence="3 4" key="1">
    <citation type="submission" date="2021-06" db="EMBL/GenBank/DDBJ databases">
        <authorList>
            <person name="Sun Q."/>
            <person name="Li D."/>
        </authorList>
    </citation>
    <scope>NUCLEOTIDE SEQUENCE [LARGE SCALE GENOMIC DNA]</scope>
    <source>
        <strain evidence="3 4">MSJ-40</strain>
    </source>
</reference>
<gene>
    <name evidence="3" type="ORF">KQI42_19505</name>
</gene>
<dbReference type="EMBL" id="JAHLPM010000027">
    <property type="protein sequence ID" value="MBU5440184.1"/>
    <property type="molecule type" value="Genomic_DNA"/>
</dbReference>
<feature type="transmembrane region" description="Helical" evidence="1">
    <location>
        <begin position="260"/>
        <end position="280"/>
    </location>
</feature>
<dbReference type="InterPro" id="IPR003675">
    <property type="entry name" value="Rce1/LyrA-like_dom"/>
</dbReference>
<feature type="transmembrane region" description="Helical" evidence="1">
    <location>
        <begin position="55"/>
        <end position="76"/>
    </location>
</feature>
<feature type="transmembrane region" description="Helical" evidence="1">
    <location>
        <begin position="96"/>
        <end position="119"/>
    </location>
</feature>
<dbReference type="RefSeq" id="WP_216522205.1">
    <property type="nucleotide sequence ID" value="NZ_JAHLPM010000027.1"/>
</dbReference>
<keyword evidence="3" id="KW-0482">Metalloprotease</keyword>